<dbReference type="Pfam" id="PF12122">
    <property type="entry name" value="Rhomboid_N"/>
    <property type="match status" value="1"/>
</dbReference>
<dbReference type="KEGG" id="pseo:OM33_06580"/>
<sequence length="275" mass="30699">MKQLTTLNNVRAAQGFCDYLNSINIRCVLKPISRESVSLLVTEEQFESAEKELTEFQANPHQAKYLDASWQVGSTNSGLSYGGNPLNLVPRFLKLSLLIQSVSLLSIVVYGAFVLGGFEWLFPYLQFSPTAPHTWLTPTIMHFSAMHLVFNLMWWMYLGDKITEQLGKRFLVLVFMVTALASNWLQFTFVDANFGGLSGVVYGLLGFCWLYGHTSGNTQLAISPSIVGFMLVWLVLGFADLLFINMANWAHLGGLIAGAMLGVFIARRHKKSKVN</sequence>
<evidence type="ECO:0000313" key="13">
    <source>
        <dbReference type="Proteomes" id="UP000030341"/>
    </source>
</evidence>
<feature type="transmembrane region" description="Helical" evidence="9">
    <location>
        <begin position="170"/>
        <end position="187"/>
    </location>
</feature>
<keyword evidence="7 9" id="KW-1133">Transmembrane helix</keyword>
<feature type="transmembrane region" description="Helical" evidence="9">
    <location>
        <begin position="135"/>
        <end position="158"/>
    </location>
</feature>
<dbReference type="GO" id="GO:0004252">
    <property type="term" value="F:serine-type endopeptidase activity"/>
    <property type="evidence" value="ECO:0007669"/>
    <property type="project" value="InterPro"/>
</dbReference>
<dbReference type="EMBL" id="CP009888">
    <property type="protein sequence ID" value="AIY64852.1"/>
    <property type="molecule type" value="Genomic_DNA"/>
</dbReference>
<dbReference type="Proteomes" id="UP000030341">
    <property type="component" value="Chromosome 1"/>
</dbReference>
<evidence type="ECO:0000259" key="10">
    <source>
        <dbReference type="Pfam" id="PF01694"/>
    </source>
</evidence>
<protein>
    <submittedName>
        <fullName evidence="12">GlpG protein</fullName>
    </submittedName>
</protein>
<dbReference type="PANTHER" id="PTHR43731:SF14">
    <property type="entry name" value="PRESENILIN-ASSOCIATED RHOMBOID-LIKE PROTEIN, MITOCHONDRIAL"/>
    <property type="match status" value="1"/>
</dbReference>
<feature type="domain" description="Peptidase S54 rhomboid" evidence="10">
    <location>
        <begin position="133"/>
        <end position="267"/>
    </location>
</feature>
<dbReference type="Gene3D" id="3.30.70.2350">
    <property type="match status" value="1"/>
</dbReference>
<keyword evidence="5 9" id="KW-0812">Transmembrane</keyword>
<dbReference type="OrthoDB" id="9778341at2"/>
<dbReference type="InterPro" id="IPR038236">
    <property type="entry name" value="GlpG_N_sf"/>
</dbReference>
<evidence type="ECO:0000259" key="11">
    <source>
        <dbReference type="Pfam" id="PF12122"/>
    </source>
</evidence>
<dbReference type="InterPro" id="IPR050925">
    <property type="entry name" value="Rhomboid_protease_S54"/>
</dbReference>
<name>A0A0A7EFS2_9GAMM</name>
<dbReference type="InterPro" id="IPR022764">
    <property type="entry name" value="Peptidase_S54_rhomboid_dom"/>
</dbReference>
<feature type="transmembrane region" description="Helical" evidence="9">
    <location>
        <begin position="249"/>
        <end position="266"/>
    </location>
</feature>
<evidence type="ECO:0000256" key="2">
    <source>
        <dbReference type="ARBA" id="ARBA00009045"/>
    </source>
</evidence>
<dbReference type="eggNOG" id="COG0705">
    <property type="taxonomic scope" value="Bacteria"/>
</dbReference>
<comment type="subcellular location">
    <subcellularLocation>
        <location evidence="1">Membrane</location>
        <topology evidence="1">Multi-pass membrane protein</topology>
    </subcellularLocation>
</comment>
<reference evidence="12 13" key="1">
    <citation type="submission" date="2014-11" db="EMBL/GenBank/DDBJ databases">
        <title>Complete Genome Sequence of Pseudoalteromonas sp. Strain OCN003 Isolated from Kaneohe Bay, Oahu, Hawaii.</title>
        <authorList>
            <person name="Beurmann S."/>
            <person name="Videau P."/>
            <person name="Ushijima B."/>
            <person name="Smith A.M."/>
            <person name="Aeby G.S."/>
            <person name="Callahan S.M."/>
            <person name="Belcaid M."/>
        </authorList>
    </citation>
    <scope>NUCLEOTIDE SEQUENCE [LARGE SCALE GENOMIC DNA]</scope>
    <source>
        <strain evidence="12 13">OCN003</strain>
    </source>
</reference>
<keyword evidence="4" id="KW-0997">Cell inner membrane</keyword>
<dbReference type="RefSeq" id="WP_038640200.1">
    <property type="nucleotide sequence ID" value="NZ_CP009888.1"/>
</dbReference>
<evidence type="ECO:0000313" key="12">
    <source>
        <dbReference type="EMBL" id="AIY64852.1"/>
    </source>
</evidence>
<evidence type="ECO:0000256" key="5">
    <source>
        <dbReference type="ARBA" id="ARBA00022692"/>
    </source>
</evidence>
<dbReference type="PANTHER" id="PTHR43731">
    <property type="entry name" value="RHOMBOID PROTEASE"/>
    <property type="match status" value="1"/>
</dbReference>
<organism evidence="12 13">
    <name type="scientific">Pseudoalteromonas piratica</name>
    <dbReference type="NCBI Taxonomy" id="1348114"/>
    <lineage>
        <taxon>Bacteria</taxon>
        <taxon>Pseudomonadati</taxon>
        <taxon>Pseudomonadota</taxon>
        <taxon>Gammaproteobacteria</taxon>
        <taxon>Alteromonadales</taxon>
        <taxon>Pseudoalteromonadaceae</taxon>
        <taxon>Pseudoalteromonas</taxon>
    </lineage>
</organism>
<dbReference type="HOGENOM" id="CLU_058989_0_0_6"/>
<dbReference type="InterPro" id="IPR022732">
    <property type="entry name" value="Peptidase_S54_GlpG_N"/>
</dbReference>
<evidence type="ECO:0000256" key="3">
    <source>
        <dbReference type="ARBA" id="ARBA00022475"/>
    </source>
</evidence>
<evidence type="ECO:0000256" key="4">
    <source>
        <dbReference type="ARBA" id="ARBA00022519"/>
    </source>
</evidence>
<dbReference type="SUPFAM" id="SSF144091">
    <property type="entry name" value="Rhomboid-like"/>
    <property type="match status" value="1"/>
</dbReference>
<dbReference type="AlphaFoldDB" id="A0A0A7EFS2"/>
<proteinExistence type="inferred from homology"/>
<feature type="domain" description="Peptidase S54 GlpG peptidase N-terminal" evidence="11">
    <location>
        <begin position="1"/>
        <end position="83"/>
    </location>
</feature>
<feature type="transmembrane region" description="Helical" evidence="9">
    <location>
        <begin position="95"/>
        <end position="115"/>
    </location>
</feature>
<evidence type="ECO:0000256" key="1">
    <source>
        <dbReference type="ARBA" id="ARBA00004141"/>
    </source>
</evidence>
<keyword evidence="8 9" id="KW-0472">Membrane</keyword>
<dbReference type="InterPro" id="IPR023662">
    <property type="entry name" value="Rhomboid_protease_GlpG"/>
</dbReference>
<feature type="transmembrane region" description="Helical" evidence="9">
    <location>
        <begin position="224"/>
        <end position="243"/>
    </location>
</feature>
<dbReference type="InterPro" id="IPR035952">
    <property type="entry name" value="Rhomboid-like_sf"/>
</dbReference>
<dbReference type="Pfam" id="PF01694">
    <property type="entry name" value="Rhomboid"/>
    <property type="match status" value="1"/>
</dbReference>
<comment type="similarity">
    <text evidence="2">Belongs to the peptidase S54 family.</text>
</comment>
<evidence type="ECO:0000256" key="8">
    <source>
        <dbReference type="ARBA" id="ARBA00023136"/>
    </source>
</evidence>
<dbReference type="Gene3D" id="1.20.1540.10">
    <property type="entry name" value="Rhomboid-like"/>
    <property type="match status" value="1"/>
</dbReference>
<evidence type="ECO:0000256" key="6">
    <source>
        <dbReference type="ARBA" id="ARBA00022801"/>
    </source>
</evidence>
<dbReference type="NCBIfam" id="TIGR04239">
    <property type="entry name" value="rhombo_GlpG"/>
    <property type="match status" value="1"/>
</dbReference>
<feature type="transmembrane region" description="Helical" evidence="9">
    <location>
        <begin position="193"/>
        <end position="212"/>
    </location>
</feature>
<dbReference type="GO" id="GO:0016020">
    <property type="term" value="C:membrane"/>
    <property type="evidence" value="ECO:0007669"/>
    <property type="project" value="UniProtKB-SubCell"/>
</dbReference>
<evidence type="ECO:0000256" key="9">
    <source>
        <dbReference type="SAM" id="Phobius"/>
    </source>
</evidence>
<dbReference type="STRING" id="1348114.OM33_06580"/>
<keyword evidence="13" id="KW-1185">Reference proteome</keyword>
<gene>
    <name evidence="12" type="ORF">OM33_06580</name>
</gene>
<evidence type="ECO:0000256" key="7">
    <source>
        <dbReference type="ARBA" id="ARBA00022989"/>
    </source>
</evidence>
<dbReference type="GO" id="GO:0006508">
    <property type="term" value="P:proteolysis"/>
    <property type="evidence" value="ECO:0007669"/>
    <property type="project" value="InterPro"/>
</dbReference>
<keyword evidence="3" id="KW-1003">Cell membrane</keyword>
<accession>A0A0A7EFS2</accession>
<keyword evidence="6" id="KW-0378">Hydrolase</keyword>